<evidence type="ECO:0000313" key="2">
    <source>
        <dbReference type="EMBL" id="KAG8040044.1"/>
    </source>
</evidence>
<protein>
    <submittedName>
        <fullName evidence="2">Uncharacterized protein</fullName>
    </submittedName>
</protein>
<feature type="compositionally biased region" description="Basic residues" evidence="1">
    <location>
        <begin position="27"/>
        <end position="36"/>
    </location>
</feature>
<gene>
    <name evidence="2" type="ORF">G9C98_001160</name>
</gene>
<reference evidence="2" key="2">
    <citation type="submission" date="2021-04" db="EMBL/GenBank/DDBJ databases">
        <title>Genome-wide patterns of bracovirus chromosomal integration into multiple host tissues during parasitism.</title>
        <authorList>
            <person name="Chebbi M.A.C."/>
        </authorList>
    </citation>
    <scope>NUCLEOTIDE SEQUENCE</scope>
    <source>
        <tissue evidence="2">Whole body</tissue>
    </source>
</reference>
<dbReference type="Proteomes" id="UP000729913">
    <property type="component" value="Unassembled WGS sequence"/>
</dbReference>
<feature type="region of interest" description="Disordered" evidence="1">
    <location>
        <begin position="240"/>
        <end position="327"/>
    </location>
</feature>
<proteinExistence type="predicted"/>
<accession>A0A8J5RHH7</accession>
<feature type="compositionally biased region" description="Acidic residues" evidence="1">
    <location>
        <begin position="250"/>
        <end position="265"/>
    </location>
</feature>
<dbReference type="EMBL" id="JAAOIC020000024">
    <property type="protein sequence ID" value="KAG8040044.1"/>
    <property type="molecule type" value="Genomic_DNA"/>
</dbReference>
<sequence length="340" mass="38578">MKNNEECAKSKEAKIGNVVVKNNTSSKKSKPKKLLKRKEETVSKPVTLVVPVKKPRITKTPFAKIDASQIDKLPLKLDDVPLGLADTVLIPDIDLGHLNTQLGAGKCHQTSVMSNKVLSIEKLKHEKRKEDNLKTDNAKKVASTSHVGKLAHEIQFIKNELKKREVFEKNILEQMSKLIATSEQNKKMLQSITDNWNEFRGIYHYYLEPLNKTPEEVQVELKKTKDYISSKISDMRIPPVSKKSLKKDEEIDDEQLEEELEDDGIEVSQSSDKTSDEEADDLREKQDQEKSDIEDVEKPEFAESDGESDRNIIDATGNESEHSATEKTEKIIFNVKIGKI</sequence>
<feature type="region of interest" description="Disordered" evidence="1">
    <location>
        <begin position="18"/>
        <end position="40"/>
    </location>
</feature>
<evidence type="ECO:0000256" key="1">
    <source>
        <dbReference type="SAM" id="MobiDB-lite"/>
    </source>
</evidence>
<comment type="caution">
    <text evidence="2">The sequence shown here is derived from an EMBL/GenBank/DDBJ whole genome shotgun (WGS) entry which is preliminary data.</text>
</comment>
<dbReference type="AlphaFoldDB" id="A0A8J5RHH7"/>
<feature type="compositionally biased region" description="Basic and acidic residues" evidence="1">
    <location>
        <begin position="282"/>
        <end position="312"/>
    </location>
</feature>
<reference evidence="2" key="1">
    <citation type="submission" date="2020-03" db="EMBL/GenBank/DDBJ databases">
        <authorList>
            <person name="Chebbi M.A."/>
            <person name="Drezen J.M."/>
        </authorList>
    </citation>
    <scope>NUCLEOTIDE SEQUENCE</scope>
    <source>
        <tissue evidence="2">Whole body</tissue>
    </source>
</reference>
<name>A0A8J5RHH7_9HYME</name>
<organism evidence="2 3">
    <name type="scientific">Cotesia typhae</name>
    <dbReference type="NCBI Taxonomy" id="2053667"/>
    <lineage>
        <taxon>Eukaryota</taxon>
        <taxon>Metazoa</taxon>
        <taxon>Ecdysozoa</taxon>
        <taxon>Arthropoda</taxon>
        <taxon>Hexapoda</taxon>
        <taxon>Insecta</taxon>
        <taxon>Pterygota</taxon>
        <taxon>Neoptera</taxon>
        <taxon>Endopterygota</taxon>
        <taxon>Hymenoptera</taxon>
        <taxon>Apocrita</taxon>
        <taxon>Ichneumonoidea</taxon>
        <taxon>Braconidae</taxon>
        <taxon>Microgastrinae</taxon>
        <taxon>Cotesia</taxon>
    </lineage>
</organism>
<keyword evidence="3" id="KW-1185">Reference proteome</keyword>
<evidence type="ECO:0000313" key="3">
    <source>
        <dbReference type="Proteomes" id="UP000729913"/>
    </source>
</evidence>